<evidence type="ECO:0000259" key="8">
    <source>
        <dbReference type="Pfam" id="PF25876"/>
    </source>
</evidence>
<dbReference type="InterPro" id="IPR006143">
    <property type="entry name" value="RND_pump_MFP"/>
</dbReference>
<dbReference type="SUPFAM" id="SSF111369">
    <property type="entry name" value="HlyD-like secretion proteins"/>
    <property type="match status" value="1"/>
</dbReference>
<proteinExistence type="inferred from homology"/>
<name>A0ABT0YSP3_9BURK</name>
<dbReference type="InterPro" id="IPR058625">
    <property type="entry name" value="MdtA-like_BSH"/>
</dbReference>
<protein>
    <submittedName>
        <fullName evidence="11">Efflux RND transporter periplasmic adaptor subunit</fullName>
    </submittedName>
</protein>
<keyword evidence="3" id="KW-0813">Transport</keyword>
<dbReference type="NCBIfam" id="TIGR01730">
    <property type="entry name" value="RND_mfp"/>
    <property type="match status" value="1"/>
</dbReference>
<evidence type="ECO:0000313" key="11">
    <source>
        <dbReference type="EMBL" id="MCM5681755.1"/>
    </source>
</evidence>
<organism evidence="11 12">
    <name type="scientific">Caldimonas mangrovi</name>
    <dbReference type="NCBI Taxonomy" id="2944811"/>
    <lineage>
        <taxon>Bacteria</taxon>
        <taxon>Pseudomonadati</taxon>
        <taxon>Pseudomonadota</taxon>
        <taxon>Betaproteobacteria</taxon>
        <taxon>Burkholderiales</taxon>
        <taxon>Sphaerotilaceae</taxon>
        <taxon>Caldimonas</taxon>
    </lineage>
</organism>
<reference evidence="11" key="1">
    <citation type="submission" date="2022-05" db="EMBL/GenBank/DDBJ databases">
        <title>Schlegelella sp. nov., isolated from mangrove soil.</title>
        <authorList>
            <person name="Liu Y."/>
            <person name="Ge X."/>
            <person name="Liu W."/>
        </authorList>
    </citation>
    <scope>NUCLEOTIDE SEQUENCE</scope>
    <source>
        <strain evidence="11">S2-27</strain>
    </source>
</reference>
<dbReference type="PANTHER" id="PTHR30469">
    <property type="entry name" value="MULTIDRUG RESISTANCE PROTEIN MDTA"/>
    <property type="match status" value="1"/>
</dbReference>
<feature type="domain" description="Multidrug resistance protein MdtA-like alpha-helical hairpin" evidence="8">
    <location>
        <begin position="110"/>
        <end position="186"/>
    </location>
</feature>
<feature type="signal peptide" evidence="7">
    <location>
        <begin position="1"/>
        <end position="24"/>
    </location>
</feature>
<feature type="domain" description="Multidrug resistance protein MdtA-like C-terminal permuted SH3" evidence="10">
    <location>
        <begin position="326"/>
        <end position="385"/>
    </location>
</feature>
<feature type="domain" description="Multidrug resistance protein MdtA-like barrel-sandwich hybrid" evidence="9">
    <location>
        <begin position="63"/>
        <end position="218"/>
    </location>
</feature>
<dbReference type="Pfam" id="PF25917">
    <property type="entry name" value="BSH_RND"/>
    <property type="match status" value="1"/>
</dbReference>
<evidence type="ECO:0000256" key="3">
    <source>
        <dbReference type="ARBA" id="ARBA00022448"/>
    </source>
</evidence>
<evidence type="ECO:0000256" key="7">
    <source>
        <dbReference type="SAM" id="SignalP"/>
    </source>
</evidence>
<evidence type="ECO:0000256" key="1">
    <source>
        <dbReference type="ARBA" id="ARBA00004196"/>
    </source>
</evidence>
<keyword evidence="7" id="KW-0732">Signal</keyword>
<keyword evidence="12" id="KW-1185">Reference proteome</keyword>
<evidence type="ECO:0000256" key="4">
    <source>
        <dbReference type="ARBA" id="ARBA00023054"/>
    </source>
</evidence>
<accession>A0ABT0YSP3</accession>
<dbReference type="Gene3D" id="2.40.50.100">
    <property type="match status" value="1"/>
</dbReference>
<comment type="caution">
    <text evidence="11">The sequence shown here is derived from an EMBL/GenBank/DDBJ whole genome shotgun (WGS) entry which is preliminary data.</text>
</comment>
<evidence type="ECO:0000256" key="2">
    <source>
        <dbReference type="ARBA" id="ARBA00009477"/>
    </source>
</evidence>
<sequence>MPFRLSRPVRLALLALAVAAAAVAGWRYVAARSAPPPYVTAEARRAGLEDTVLATGTLMAFKQVSVGSQVSGQLKSLKVALGDRVKKGQLVAEIDSMTQRNARLNAEAALANVRAQLRSAEAALEQQRLTLARQQQMRAADASSQADLEAAQAAFRTGQASVDALKAQVEQARVSLETAKVNLGYTQITSPMDGQVVAVVTEEGTTVNANQSTPTIIIVAQTDTMTVKASISEADVTSVQPGQRVYFTVLGEPDKRYEATLRTIEPATDSIASSSSSGNSGSSTSSSTTSATAIYYNGLFDVPNPDGKLRISMTATVHIVRGAADDALVIPAAALGPRHPDGSYTVNVLGPEGRAQPRKVRVGLNNNVNAQVLQGLREGDQVVTGTAAAAPAAGEQRMRMPRRL</sequence>
<feature type="chain" id="PRO_5045563297" evidence="7">
    <location>
        <begin position="25"/>
        <end position="404"/>
    </location>
</feature>
<dbReference type="Proteomes" id="UP001165541">
    <property type="component" value="Unassembled WGS sequence"/>
</dbReference>
<dbReference type="InterPro" id="IPR058627">
    <property type="entry name" value="MdtA-like_C"/>
</dbReference>
<evidence type="ECO:0000313" key="12">
    <source>
        <dbReference type="Proteomes" id="UP001165541"/>
    </source>
</evidence>
<dbReference type="Pfam" id="PF25876">
    <property type="entry name" value="HH_MFP_RND"/>
    <property type="match status" value="1"/>
</dbReference>
<feature type="region of interest" description="Disordered" evidence="6">
    <location>
        <begin position="268"/>
        <end position="288"/>
    </location>
</feature>
<comment type="similarity">
    <text evidence="2">Belongs to the membrane fusion protein (MFP) (TC 8.A.1) family.</text>
</comment>
<evidence type="ECO:0000259" key="10">
    <source>
        <dbReference type="Pfam" id="PF25967"/>
    </source>
</evidence>
<dbReference type="Gene3D" id="6.20.50.140">
    <property type="match status" value="1"/>
</dbReference>
<dbReference type="InterPro" id="IPR058624">
    <property type="entry name" value="MdtA-like_HH"/>
</dbReference>
<dbReference type="InterPro" id="IPR030190">
    <property type="entry name" value="MacA_alpha-hairpin_sf"/>
</dbReference>
<dbReference type="PANTHER" id="PTHR30469:SF33">
    <property type="entry name" value="SLR1207 PROTEIN"/>
    <property type="match status" value="1"/>
</dbReference>
<keyword evidence="4 5" id="KW-0175">Coiled coil</keyword>
<feature type="coiled-coil region" evidence="5">
    <location>
        <begin position="87"/>
        <end position="137"/>
    </location>
</feature>
<gene>
    <name evidence="11" type="ORF">M8A51_19685</name>
</gene>
<evidence type="ECO:0000256" key="5">
    <source>
        <dbReference type="SAM" id="Coils"/>
    </source>
</evidence>
<evidence type="ECO:0000256" key="6">
    <source>
        <dbReference type="SAM" id="MobiDB-lite"/>
    </source>
</evidence>
<dbReference type="Gene3D" id="6.10.140.1990">
    <property type="match status" value="1"/>
</dbReference>
<comment type="subcellular location">
    <subcellularLocation>
        <location evidence="1">Cell envelope</location>
    </subcellularLocation>
</comment>
<dbReference type="Gene3D" id="2.40.30.170">
    <property type="match status" value="1"/>
</dbReference>
<dbReference type="RefSeq" id="WP_251780238.1">
    <property type="nucleotide sequence ID" value="NZ_JAMKFE010000014.1"/>
</dbReference>
<dbReference type="Pfam" id="PF25967">
    <property type="entry name" value="RND-MFP_C"/>
    <property type="match status" value="1"/>
</dbReference>
<feature type="compositionally biased region" description="Low complexity" evidence="6">
    <location>
        <begin position="270"/>
        <end position="288"/>
    </location>
</feature>
<dbReference type="EMBL" id="JAMKFE010000014">
    <property type="protein sequence ID" value="MCM5681755.1"/>
    <property type="molecule type" value="Genomic_DNA"/>
</dbReference>
<evidence type="ECO:0000259" key="9">
    <source>
        <dbReference type="Pfam" id="PF25917"/>
    </source>
</evidence>